<sequence length="24" mass="2694">VSISLFPKTPQIAVFAETTPNYNR</sequence>
<evidence type="ECO:0000313" key="1">
    <source>
        <dbReference type="EMBL" id="SVB30521.1"/>
    </source>
</evidence>
<accession>A0A382CYF4</accession>
<feature type="non-terminal residue" evidence="1">
    <location>
        <position position="24"/>
    </location>
</feature>
<gene>
    <name evidence="1" type="ORF">METZ01_LOCUS183375</name>
</gene>
<feature type="non-terminal residue" evidence="1">
    <location>
        <position position="1"/>
    </location>
</feature>
<name>A0A382CYF4_9ZZZZ</name>
<organism evidence="1">
    <name type="scientific">marine metagenome</name>
    <dbReference type="NCBI Taxonomy" id="408172"/>
    <lineage>
        <taxon>unclassified sequences</taxon>
        <taxon>metagenomes</taxon>
        <taxon>ecological metagenomes</taxon>
    </lineage>
</organism>
<reference evidence="1" key="1">
    <citation type="submission" date="2018-05" db="EMBL/GenBank/DDBJ databases">
        <authorList>
            <person name="Lanie J.A."/>
            <person name="Ng W.-L."/>
            <person name="Kazmierczak K.M."/>
            <person name="Andrzejewski T.M."/>
            <person name="Davidsen T.M."/>
            <person name="Wayne K.J."/>
            <person name="Tettelin H."/>
            <person name="Glass J.I."/>
            <person name="Rusch D."/>
            <person name="Podicherti R."/>
            <person name="Tsui H.-C.T."/>
            <person name="Winkler M.E."/>
        </authorList>
    </citation>
    <scope>NUCLEOTIDE SEQUENCE</scope>
</reference>
<proteinExistence type="predicted"/>
<protein>
    <submittedName>
        <fullName evidence="1">Uncharacterized protein</fullName>
    </submittedName>
</protein>
<dbReference type="AlphaFoldDB" id="A0A382CYF4"/>
<dbReference type="EMBL" id="UINC01036482">
    <property type="protein sequence ID" value="SVB30521.1"/>
    <property type="molecule type" value="Genomic_DNA"/>
</dbReference>